<reference evidence="2 3" key="1">
    <citation type="submission" date="2017-01" db="EMBL/GenBank/DDBJ databases">
        <title>New insights into the genetic diversity of Chromobacterium isolated from tropical freshwater lake.</title>
        <authorList>
            <person name="Santos A.B."/>
            <person name="Nascimento A.M."/>
            <person name="Da Silva P.C."/>
        </authorList>
    </citation>
    <scope>NUCLEOTIDE SEQUENCE [LARGE SCALE GENOMIC DNA]</scope>
    <source>
        <strain evidence="2 3">56AF</strain>
    </source>
</reference>
<dbReference type="OrthoDB" id="8591952at2"/>
<evidence type="ECO:0000256" key="1">
    <source>
        <dbReference type="SAM" id="Phobius"/>
    </source>
</evidence>
<gene>
    <name evidence="2" type="ORF">BUE93_11235</name>
</gene>
<dbReference type="Proteomes" id="UP000239469">
    <property type="component" value="Unassembled WGS sequence"/>
</dbReference>
<keyword evidence="1" id="KW-0812">Transmembrane</keyword>
<accession>A0A2S9X534</accession>
<keyword evidence="1" id="KW-0472">Membrane</keyword>
<evidence type="ECO:0000313" key="2">
    <source>
        <dbReference type="EMBL" id="PRP70838.1"/>
    </source>
</evidence>
<dbReference type="EMBL" id="MTBD01000025">
    <property type="protein sequence ID" value="PRP70838.1"/>
    <property type="molecule type" value="Genomic_DNA"/>
</dbReference>
<comment type="caution">
    <text evidence="2">The sequence shown here is derived from an EMBL/GenBank/DDBJ whole genome shotgun (WGS) entry which is preliminary data.</text>
</comment>
<protein>
    <submittedName>
        <fullName evidence="2">Uncharacterized protein</fullName>
    </submittedName>
</protein>
<sequence>MRLQDYLRLLADSDLFGTLAFVSLVVAVLFASGKLSDKKVFRLVVFVCLMFMPILHLIGSYYLSKPAP</sequence>
<evidence type="ECO:0000313" key="3">
    <source>
        <dbReference type="Proteomes" id="UP000239469"/>
    </source>
</evidence>
<dbReference type="AlphaFoldDB" id="A0A2S9X534"/>
<name>A0A2S9X534_9NEIS</name>
<proteinExistence type="predicted"/>
<feature type="transmembrane region" description="Helical" evidence="1">
    <location>
        <begin position="15"/>
        <end position="33"/>
    </location>
</feature>
<keyword evidence="1" id="KW-1133">Transmembrane helix</keyword>
<organism evidence="2 3">
    <name type="scientific">Chromobacterium amazonense</name>
    <dbReference type="NCBI Taxonomy" id="1382803"/>
    <lineage>
        <taxon>Bacteria</taxon>
        <taxon>Pseudomonadati</taxon>
        <taxon>Pseudomonadota</taxon>
        <taxon>Betaproteobacteria</taxon>
        <taxon>Neisseriales</taxon>
        <taxon>Chromobacteriaceae</taxon>
        <taxon>Chromobacterium</taxon>
    </lineage>
</organism>
<feature type="transmembrane region" description="Helical" evidence="1">
    <location>
        <begin position="40"/>
        <end position="63"/>
    </location>
</feature>